<dbReference type="GO" id="GO:0008270">
    <property type="term" value="F:zinc ion binding"/>
    <property type="evidence" value="ECO:0007669"/>
    <property type="project" value="UniProtKB-UniRule"/>
</dbReference>
<dbReference type="SMART" id="SM01057">
    <property type="entry name" value="Carb_anhydrase"/>
    <property type="match status" value="1"/>
</dbReference>
<evidence type="ECO:0000256" key="2">
    <source>
        <dbReference type="ARBA" id="ARBA00012925"/>
    </source>
</evidence>
<dbReference type="Gene3D" id="3.10.200.10">
    <property type="entry name" value="Alpha carbonic anhydrase"/>
    <property type="match status" value="1"/>
</dbReference>
<feature type="region of interest" description="Disordered" evidence="8">
    <location>
        <begin position="330"/>
        <end position="363"/>
    </location>
</feature>
<comment type="catalytic activity">
    <reaction evidence="7">
        <text>hydrogencarbonate + H(+) = CO2 + H2O</text>
        <dbReference type="Rhea" id="RHEA:10748"/>
        <dbReference type="ChEBI" id="CHEBI:15377"/>
        <dbReference type="ChEBI" id="CHEBI:15378"/>
        <dbReference type="ChEBI" id="CHEBI:16526"/>
        <dbReference type="ChEBI" id="CHEBI:17544"/>
        <dbReference type="EC" id="4.2.1.1"/>
    </reaction>
</comment>
<dbReference type="PROSITE" id="PS00162">
    <property type="entry name" value="ALPHA_CA_1"/>
    <property type="match status" value="1"/>
</dbReference>
<feature type="domain" description="Alpha-carbonic anhydrase" evidence="9">
    <location>
        <begin position="23"/>
        <end position="282"/>
    </location>
</feature>
<organism evidence="10 11">
    <name type="scientific">Coilia grayii</name>
    <name type="common">Gray's grenadier anchovy</name>
    <dbReference type="NCBI Taxonomy" id="363190"/>
    <lineage>
        <taxon>Eukaryota</taxon>
        <taxon>Metazoa</taxon>
        <taxon>Chordata</taxon>
        <taxon>Craniata</taxon>
        <taxon>Vertebrata</taxon>
        <taxon>Euteleostomi</taxon>
        <taxon>Actinopterygii</taxon>
        <taxon>Neopterygii</taxon>
        <taxon>Teleostei</taxon>
        <taxon>Clupei</taxon>
        <taxon>Clupeiformes</taxon>
        <taxon>Clupeoidei</taxon>
        <taxon>Engraulidae</taxon>
        <taxon>Coilinae</taxon>
        <taxon>Coilia</taxon>
    </lineage>
</organism>
<evidence type="ECO:0000256" key="4">
    <source>
        <dbReference type="ARBA" id="ARBA00022833"/>
    </source>
</evidence>
<dbReference type="PANTHER" id="PTHR18952:SF19">
    <property type="entry name" value="CARBONIC ANHYDRASE 12"/>
    <property type="match status" value="1"/>
</dbReference>
<dbReference type="InterPro" id="IPR001148">
    <property type="entry name" value="CA_dom"/>
</dbReference>
<reference evidence="10 11" key="1">
    <citation type="submission" date="2024-09" db="EMBL/GenBank/DDBJ databases">
        <title>A chromosome-level genome assembly of Gray's grenadier anchovy, Coilia grayii.</title>
        <authorList>
            <person name="Fu Z."/>
        </authorList>
    </citation>
    <scope>NUCLEOTIDE SEQUENCE [LARGE SCALE GENOMIC DNA]</scope>
    <source>
        <strain evidence="10">G4</strain>
        <tissue evidence="10">Muscle</tissue>
    </source>
</reference>
<feature type="compositionally biased region" description="Basic and acidic residues" evidence="8">
    <location>
        <begin position="516"/>
        <end position="525"/>
    </location>
</feature>
<dbReference type="EC" id="4.2.1.1" evidence="2 7"/>
<dbReference type="AlphaFoldDB" id="A0ABD1K281"/>
<proteinExistence type="inferred from homology"/>
<evidence type="ECO:0000256" key="7">
    <source>
        <dbReference type="RuleBase" id="RU367011"/>
    </source>
</evidence>
<dbReference type="EMBL" id="JBHFQA010000009">
    <property type="protein sequence ID" value="KAL2093235.1"/>
    <property type="molecule type" value="Genomic_DNA"/>
</dbReference>
<dbReference type="FunFam" id="3.10.200.10:FF:000003">
    <property type="entry name" value="Carbonic anhydrase 12"/>
    <property type="match status" value="1"/>
</dbReference>
<dbReference type="Pfam" id="PF00194">
    <property type="entry name" value="Carb_anhydrase"/>
    <property type="match status" value="1"/>
</dbReference>
<evidence type="ECO:0000256" key="1">
    <source>
        <dbReference type="ARBA" id="ARBA00010718"/>
    </source>
</evidence>
<feature type="compositionally biased region" description="Polar residues" evidence="8">
    <location>
        <begin position="330"/>
        <end position="344"/>
    </location>
</feature>
<sequence length="525" mass="58664">MVVGQLAWDSHPLVEGKVILVPFSSGCAGPDGEHHWAKHYPFCGGTFQSPIDFQTPLLRYEPDLPPVELNNYNLSLHEQLTLSNNGHSVQLSLPSRMFISGLPHRYSAAQLHFHWGSPSLLPGSEHTINGKQFAAELHIVHFNSDKYPNVSMAVDKSDGLAVLGVFIEVGDFNPAFDHFLKYINGIKYKDQRIQVPAFNVRDLLPARLDQYYRYDGSLTTPPCYPSVLWTVFRNPVTFSIQQFQALASAMYSSSVQESAPMPLNGNYRKPQLADNRVVLVSFHDGRLLHGVLNAASAMERRQVIQQLLVGDLADLADEHLYRLLPGVSSKTRTSGKWRGTSSKSQRGHTAGANKQRWQQNNNLPGVTSGGWGGSHGYGSTAWGKGTYAAKYDVSDKPLCYKSLAEKVAQQLRGVYSEDQITQLLKKSVFPELNLRSYLACRSELDLDTVRLIIRDRPGEGDEANELDHSLTMATAGRRRKPTKPYRPPAPALTKKPAKNSQSTNLKNSYNNAYKYNRIEPNEWED</sequence>
<keyword evidence="5" id="KW-0325">Glycoprotein</keyword>
<keyword evidence="11" id="KW-1185">Reference proteome</keyword>
<gene>
    <name evidence="10" type="ORF">ACEWY4_010547</name>
</gene>
<keyword evidence="4 7" id="KW-0862">Zinc</keyword>
<name>A0ABD1K281_9TELE</name>
<comment type="similarity">
    <text evidence="1 7">Belongs to the alpha-carbonic anhydrase family.</text>
</comment>
<evidence type="ECO:0000256" key="6">
    <source>
        <dbReference type="ARBA" id="ARBA00023239"/>
    </source>
</evidence>
<feature type="compositionally biased region" description="Polar residues" evidence="8">
    <location>
        <begin position="499"/>
        <end position="513"/>
    </location>
</feature>
<comment type="caution">
    <text evidence="10">The sequence shown here is derived from an EMBL/GenBank/DDBJ whole genome shotgun (WGS) entry which is preliminary data.</text>
</comment>
<evidence type="ECO:0000313" key="11">
    <source>
        <dbReference type="Proteomes" id="UP001591681"/>
    </source>
</evidence>
<accession>A0ABD1K281</accession>
<dbReference type="InterPro" id="IPR036398">
    <property type="entry name" value="CA_dom_sf"/>
</dbReference>
<dbReference type="PROSITE" id="PS51144">
    <property type="entry name" value="ALPHA_CA_2"/>
    <property type="match status" value="1"/>
</dbReference>
<dbReference type="InterPro" id="IPR023561">
    <property type="entry name" value="Carbonic_anhydrase_a-class"/>
</dbReference>
<dbReference type="Proteomes" id="UP001591681">
    <property type="component" value="Unassembled WGS sequence"/>
</dbReference>
<evidence type="ECO:0000256" key="5">
    <source>
        <dbReference type="ARBA" id="ARBA00023180"/>
    </source>
</evidence>
<evidence type="ECO:0000259" key="9">
    <source>
        <dbReference type="PROSITE" id="PS51144"/>
    </source>
</evidence>
<comment type="function">
    <text evidence="7">Reversible hydration of carbon dioxide.</text>
</comment>
<dbReference type="SUPFAM" id="SSF51069">
    <property type="entry name" value="Carbonic anhydrase"/>
    <property type="match status" value="1"/>
</dbReference>
<evidence type="ECO:0000313" key="10">
    <source>
        <dbReference type="EMBL" id="KAL2093235.1"/>
    </source>
</evidence>
<dbReference type="InterPro" id="IPR018338">
    <property type="entry name" value="Carbonic_anhydrase_a-class_CS"/>
</dbReference>
<feature type="region of interest" description="Disordered" evidence="8">
    <location>
        <begin position="459"/>
        <end position="525"/>
    </location>
</feature>
<dbReference type="GO" id="GO:0004089">
    <property type="term" value="F:carbonate dehydratase activity"/>
    <property type="evidence" value="ECO:0007669"/>
    <property type="project" value="UniProtKB-UniRule"/>
</dbReference>
<dbReference type="PANTHER" id="PTHR18952">
    <property type="entry name" value="CARBONIC ANHYDRASE"/>
    <property type="match status" value="1"/>
</dbReference>
<keyword evidence="3 7" id="KW-0479">Metal-binding</keyword>
<protein>
    <recommendedName>
        <fullName evidence="2 7">Carbonic anhydrase</fullName>
        <ecNumber evidence="2 7">4.2.1.1</ecNumber>
    </recommendedName>
</protein>
<evidence type="ECO:0000256" key="3">
    <source>
        <dbReference type="ARBA" id="ARBA00022723"/>
    </source>
</evidence>
<keyword evidence="6 7" id="KW-0456">Lyase</keyword>
<comment type="cofactor">
    <cofactor evidence="7">
        <name>Zn(2+)</name>
        <dbReference type="ChEBI" id="CHEBI:29105"/>
    </cofactor>
</comment>
<evidence type="ECO:0000256" key="8">
    <source>
        <dbReference type="SAM" id="MobiDB-lite"/>
    </source>
</evidence>